<accession>A0A6J5L7V0</accession>
<reference evidence="1" key="1">
    <citation type="submission" date="2020-04" db="EMBL/GenBank/DDBJ databases">
        <authorList>
            <person name="Chiriac C."/>
            <person name="Salcher M."/>
            <person name="Ghai R."/>
            <person name="Kavagutti S V."/>
        </authorList>
    </citation>
    <scope>NUCLEOTIDE SEQUENCE</scope>
</reference>
<evidence type="ECO:0000313" key="1">
    <source>
        <dbReference type="EMBL" id="CAB4129443.1"/>
    </source>
</evidence>
<name>A0A6J5L7V0_9CAUD</name>
<dbReference type="EMBL" id="LR796234">
    <property type="protein sequence ID" value="CAB4129443.1"/>
    <property type="molecule type" value="Genomic_DNA"/>
</dbReference>
<gene>
    <name evidence="1" type="ORF">UFOVP118_60</name>
</gene>
<proteinExistence type="predicted"/>
<protein>
    <submittedName>
        <fullName evidence="1">Uncharacterized protein</fullName>
    </submittedName>
</protein>
<sequence length="785" mass="84636">MAQDQQQSQYNEIYTLGLEPGIKRDGTKFESRECSDGVWCRFQRGVPKKMGGYEQIFSTFNGIPRGMVMNSYNGVNYVFSGNKIGLDVFATGQSFGVGSGPYQGQFLAGYSNFAITSNTSNTFTITSATNLASTFAAGTKVVFAQSTTPTIYTTTNAVFGAGSTEVTISGTITGTVTNVWLANTYFQANDNLLWQFDYQYSITGGVLNLVTHPGLNLSNIDNGIASQVYIGSVIPGANETWTFTGLADTGGSNPTYKPIVVDGGVCSLHPFIFVYGSNGFIANNNVSAIYANQTLTDWNGPLANQVNVATGKIVKGMPVRGGTASPSGLFWATDSLVRVSFVNNGTTYWQYDIVSSEISIMSSNSVVEMDGVYYWMGVDRFYAYNGYVSVLPNDKNVNWLFDNLNYQQRQKVWATKVPRYNEIWFFYPRGSATECTDAIIYNVKDKLWYDAGQAEGAQRSSGFTTEVFPTPIWGDWNYAEYYGKPYATIATPSGQVATSSSVFYVAGDVTTSVLPGSYITLATTASAANYKVSASSYLFDIVGAVTITIASPGVVTYASGSAPPNNTQVKFSTTGTLPTGITAGTTYYVVNSSGATSNISLTSGGAAINTSGSQSGIQSVTILPTGINATKITLVSPLPTTPATATNIYTVSGGYGIWQHETGLNKITPKEEFAIYSSFTTCDLSWVGGTPSNDGSPSINRRLHLRRIEPDFVLGGSLDLTIQGRKFAQSPSVNSGPFNFDANTEKIDLRIEHRELNLTFTSNEIDGNYEMGRILLTVEYGDERP</sequence>
<organism evidence="1">
    <name type="scientific">uncultured Caudovirales phage</name>
    <dbReference type="NCBI Taxonomy" id="2100421"/>
    <lineage>
        <taxon>Viruses</taxon>
        <taxon>Duplodnaviria</taxon>
        <taxon>Heunggongvirae</taxon>
        <taxon>Uroviricota</taxon>
        <taxon>Caudoviricetes</taxon>
        <taxon>Peduoviridae</taxon>
        <taxon>Maltschvirus</taxon>
        <taxon>Maltschvirus maltsch</taxon>
    </lineage>
</organism>